<feature type="domain" description="UDP-galactopyranose mutase C-terminal" evidence="1">
    <location>
        <begin position="147"/>
        <end position="346"/>
    </location>
</feature>
<dbReference type="InterPro" id="IPR015899">
    <property type="entry name" value="UDP-GalPyranose_mutase_C"/>
</dbReference>
<evidence type="ECO:0000313" key="3">
    <source>
        <dbReference type="Proteomes" id="UP001166191"/>
    </source>
</evidence>
<gene>
    <name evidence="2" type="ORF">KNW02_09635</name>
</gene>
<comment type="caution">
    <text evidence="2">The sequence shown here is derived from an EMBL/GenBank/DDBJ whole genome shotgun (WGS) entry which is preliminary data.</text>
</comment>
<dbReference type="Pfam" id="PF03275">
    <property type="entry name" value="GLF"/>
    <property type="match status" value="1"/>
</dbReference>
<dbReference type="PANTHER" id="PTHR21197:SF0">
    <property type="entry name" value="UDP-GALACTOPYRANOSE MUTASE"/>
    <property type="match status" value="1"/>
</dbReference>
<evidence type="ECO:0000313" key="2">
    <source>
        <dbReference type="EMBL" id="MBU3030379.1"/>
    </source>
</evidence>
<accession>A0ABS6AIN8</accession>
<name>A0ABS6AIN8_9RHOB</name>
<dbReference type="RefSeq" id="WP_216033055.1">
    <property type="nucleotide sequence ID" value="NZ_JAHKNG010000013.1"/>
</dbReference>
<protein>
    <submittedName>
        <fullName evidence="2">UDP-galactopyranose mutase</fullName>
    </submittedName>
</protein>
<dbReference type="PANTHER" id="PTHR21197">
    <property type="entry name" value="UDP-GALACTOPYRANOSE MUTASE"/>
    <property type="match status" value="1"/>
</dbReference>
<evidence type="ECO:0000259" key="1">
    <source>
        <dbReference type="Pfam" id="PF03275"/>
    </source>
</evidence>
<sequence length="381" mass="43200">MQILLVGAGLSGAVIGRRLAEAGHHCRIIDTRGHIGGNCFTERDPETGVMMHVYGPHIFHTDDEEVWAYVNGFAEFMPFQNRVKSTTRGAVYSLPINLLTINQFFGKAMRPDEARDFVAGEADLTIEDPQNFEEQALRFVGRDLYEAFFKGYTEKQWGCAPTELPASILKRLPVRFNYDDNYFFHRFQGMPRDGYTPMIAAILEHPNITVELNTPYTPDMAGAAGHVFWSGPLDGFFDYDLGRLGYRTLDFERFTCQGDYQGCAVMNYGDREVPWTRITEHKHFSPWESHEGSICYREYSRACGPDDIPYYPIRLVEEKALLDDYITRAEATTGVTFVGRLGTYRYLDMDVTIREALETAAAFLDCVGTGHAAPAFFTSPR</sequence>
<proteinExistence type="predicted"/>
<reference evidence="2" key="1">
    <citation type="submission" date="2021-06" db="EMBL/GenBank/DDBJ databases">
        <title>Paracoccus bacterium XHP0099 sp. nov., isolated from the surface waters of the Yellow Sea.</title>
        <authorList>
            <person name="Xue H."/>
            <person name="Zhang D."/>
        </authorList>
    </citation>
    <scope>NUCLEOTIDE SEQUENCE</scope>
    <source>
        <strain evidence="2">XHP0099</strain>
    </source>
</reference>
<organism evidence="2 3">
    <name type="scientific">Paracoccus marinaquae</name>
    <dbReference type="NCBI Taxonomy" id="2841926"/>
    <lineage>
        <taxon>Bacteria</taxon>
        <taxon>Pseudomonadati</taxon>
        <taxon>Pseudomonadota</taxon>
        <taxon>Alphaproteobacteria</taxon>
        <taxon>Rhodobacterales</taxon>
        <taxon>Paracoccaceae</taxon>
        <taxon>Paracoccus</taxon>
    </lineage>
</organism>
<dbReference type="Proteomes" id="UP001166191">
    <property type="component" value="Unassembled WGS sequence"/>
</dbReference>
<dbReference type="EMBL" id="JAHKNG010000013">
    <property type="protein sequence ID" value="MBU3030379.1"/>
    <property type="molecule type" value="Genomic_DNA"/>
</dbReference>
<keyword evidence="3" id="KW-1185">Reference proteome</keyword>
<dbReference type="Pfam" id="PF13450">
    <property type="entry name" value="NAD_binding_8"/>
    <property type="match status" value="1"/>
</dbReference>